<dbReference type="EMBL" id="JABMIG020000506">
    <property type="protein sequence ID" value="KAL3776182.1"/>
    <property type="molecule type" value="Genomic_DNA"/>
</dbReference>
<accession>A0ABD3NLV2</accession>
<organism evidence="1 2">
    <name type="scientific">Cyclotella cryptica</name>
    <dbReference type="NCBI Taxonomy" id="29204"/>
    <lineage>
        <taxon>Eukaryota</taxon>
        <taxon>Sar</taxon>
        <taxon>Stramenopiles</taxon>
        <taxon>Ochrophyta</taxon>
        <taxon>Bacillariophyta</taxon>
        <taxon>Coscinodiscophyceae</taxon>
        <taxon>Thalassiosirophycidae</taxon>
        <taxon>Stephanodiscales</taxon>
        <taxon>Stephanodiscaceae</taxon>
        <taxon>Cyclotella</taxon>
    </lineage>
</organism>
<evidence type="ECO:0000313" key="1">
    <source>
        <dbReference type="EMBL" id="KAL3776182.1"/>
    </source>
</evidence>
<dbReference type="Proteomes" id="UP001516023">
    <property type="component" value="Unassembled WGS sequence"/>
</dbReference>
<reference evidence="1 2" key="1">
    <citation type="journal article" date="2020" name="G3 (Bethesda)">
        <title>Improved Reference Genome for Cyclotella cryptica CCMP332, a Model for Cell Wall Morphogenesis, Salinity Adaptation, and Lipid Production in Diatoms (Bacillariophyta).</title>
        <authorList>
            <person name="Roberts W.R."/>
            <person name="Downey K.M."/>
            <person name="Ruck E.C."/>
            <person name="Traller J.C."/>
            <person name="Alverson A.J."/>
        </authorList>
    </citation>
    <scope>NUCLEOTIDE SEQUENCE [LARGE SCALE GENOMIC DNA]</scope>
    <source>
        <strain evidence="1 2">CCMP332</strain>
    </source>
</reference>
<protein>
    <submittedName>
        <fullName evidence="1">Uncharacterized protein</fullName>
    </submittedName>
</protein>
<sequence>MTKPQQRLNTKGLALIEEWPQHIASTTNQEMSRPKQAKVSFSEYSTKRVYITDPSYEDRKSYSTADQKSFRKGAAHEAYQINHLISSCPAQPGLAIRQLIGRGLLVQEELLGIEHLVSTNAKRGFQQRRSYITFVLYIQKRMREENQNEVNAEELAAVAIAKSSRMIEKARLRAALAL</sequence>
<keyword evidence="2" id="KW-1185">Reference proteome</keyword>
<name>A0ABD3NLV2_9STRA</name>
<comment type="caution">
    <text evidence="1">The sequence shown here is derived from an EMBL/GenBank/DDBJ whole genome shotgun (WGS) entry which is preliminary data.</text>
</comment>
<proteinExistence type="predicted"/>
<evidence type="ECO:0000313" key="2">
    <source>
        <dbReference type="Proteomes" id="UP001516023"/>
    </source>
</evidence>
<gene>
    <name evidence="1" type="ORF">HJC23_008219</name>
</gene>
<dbReference type="AlphaFoldDB" id="A0ABD3NLV2"/>